<dbReference type="AlphaFoldDB" id="A0A9X2P6B2"/>
<comment type="caution">
    <text evidence="4">The sequence shown here is derived from an EMBL/GenBank/DDBJ whole genome shotgun (WGS) entry which is preliminary data.</text>
</comment>
<evidence type="ECO:0000256" key="2">
    <source>
        <dbReference type="PIRSR" id="PIRSR640198-3"/>
    </source>
</evidence>
<evidence type="ECO:0000259" key="3">
    <source>
        <dbReference type="PROSITE" id="PS51459"/>
    </source>
</evidence>
<name>A0A9X2P6B2_9BACT</name>
<evidence type="ECO:0000256" key="1">
    <source>
        <dbReference type="PIRSR" id="PIRSR640198-2"/>
    </source>
</evidence>
<organism evidence="4 5">
    <name type="scientific">Aquiflexum gelatinilyticum</name>
    <dbReference type="NCBI Taxonomy" id="2961943"/>
    <lineage>
        <taxon>Bacteria</taxon>
        <taxon>Pseudomonadati</taxon>
        <taxon>Bacteroidota</taxon>
        <taxon>Cytophagia</taxon>
        <taxon>Cytophagales</taxon>
        <taxon>Cyclobacteriaceae</taxon>
        <taxon>Aquiflexum</taxon>
    </lineage>
</organism>
<dbReference type="PANTHER" id="PTHR13504:SF38">
    <property type="entry name" value="FIDO DOMAIN-CONTAINING PROTEIN"/>
    <property type="match status" value="1"/>
</dbReference>
<feature type="binding site" evidence="1">
    <location>
        <begin position="307"/>
        <end position="314"/>
    </location>
    <ligand>
        <name>ATP</name>
        <dbReference type="ChEBI" id="CHEBI:30616"/>
    </ligand>
</feature>
<dbReference type="Gene3D" id="1.10.3290.10">
    <property type="entry name" value="Fido-like domain"/>
    <property type="match status" value="1"/>
</dbReference>
<accession>A0A9X2P6B2</accession>
<feature type="site" description="Important for autoinhibition of adenylyltransferase activity" evidence="2">
    <location>
        <position position="175"/>
    </location>
</feature>
<dbReference type="SUPFAM" id="SSF140931">
    <property type="entry name" value="Fic-like"/>
    <property type="match status" value="1"/>
</dbReference>
<evidence type="ECO:0000313" key="4">
    <source>
        <dbReference type="EMBL" id="MCR9017139.1"/>
    </source>
</evidence>
<reference evidence="4" key="1">
    <citation type="submission" date="2022-08" db="EMBL/GenBank/DDBJ databases">
        <authorList>
            <person name="Zhang D."/>
        </authorList>
    </citation>
    <scope>NUCLEOTIDE SEQUENCE</scope>
    <source>
        <strain evidence="4">XJ19-11</strain>
    </source>
</reference>
<dbReference type="PROSITE" id="PS51459">
    <property type="entry name" value="FIDO"/>
    <property type="match status" value="1"/>
</dbReference>
<keyword evidence="1" id="KW-0547">Nucleotide-binding</keyword>
<dbReference type="InterPro" id="IPR036597">
    <property type="entry name" value="Fido-like_dom_sf"/>
</dbReference>
<evidence type="ECO:0000313" key="5">
    <source>
        <dbReference type="Proteomes" id="UP001142175"/>
    </source>
</evidence>
<dbReference type="EMBL" id="JANSUY010000024">
    <property type="protein sequence ID" value="MCR9017139.1"/>
    <property type="molecule type" value="Genomic_DNA"/>
</dbReference>
<protein>
    <submittedName>
        <fullName evidence="4">Fic family protein</fullName>
    </submittedName>
</protein>
<proteinExistence type="predicted"/>
<gene>
    <name evidence="4" type="ORF">NU887_19040</name>
</gene>
<dbReference type="PANTHER" id="PTHR13504">
    <property type="entry name" value="FIDO DOMAIN-CONTAINING PROTEIN DDB_G0283145"/>
    <property type="match status" value="1"/>
</dbReference>
<dbReference type="InterPro" id="IPR040198">
    <property type="entry name" value="Fido_containing"/>
</dbReference>
<feature type="domain" description="Fido" evidence="3">
    <location>
        <begin position="224"/>
        <end position="364"/>
    </location>
</feature>
<dbReference type="InterPro" id="IPR003812">
    <property type="entry name" value="Fido"/>
</dbReference>
<dbReference type="RefSeq" id="WP_258424982.1">
    <property type="nucleotide sequence ID" value="NZ_JANSUY010000024.1"/>
</dbReference>
<keyword evidence="1" id="KW-0067">ATP-binding</keyword>
<dbReference type="Pfam" id="PF02661">
    <property type="entry name" value="Fic"/>
    <property type="match status" value="1"/>
</dbReference>
<dbReference type="Proteomes" id="UP001142175">
    <property type="component" value="Unassembled WGS sequence"/>
</dbReference>
<sequence>MKIPKTKELNAIKEILVKFPEGITLEEIKENLDFEIELRTLQRRLKILKEKGEVYVTGGSKATKYHPVYEKNVVRESEPPKYIVEKKEEIPISKEGKKIKDALEKPLISRPKVGYNRQFLESYRPNVDQYLSEKEIKTLTELGKTGNQNQPAGTHAKEVLSRLLIDLSWNSSRLEGNTYSLLDTQRLVNFGESADGKSIEESQMILNHKEAIEFLVLLGDDLEFNSYIILNLHALLADNLLQDQNSIGRLRSIPVGIHKSAYTPLAIPQLIADQFELILQKVKEIQNPFEQAFFIMVHFPYLQPFDDVNKRTSRLAANIPFFKHNLSPLSFVDVPNEVYVQAILGVYELNRIELLKDVFIWAYERSAIRYAAIRQTVGEPDAFRTRYRNEIRELVTEIISNNLSPKEGSERIKRKANQILKTDQHKFIEYVESELLGVHEGSFARFRVSPAEFHIWKENWSR</sequence>
<dbReference type="GO" id="GO:0005524">
    <property type="term" value="F:ATP binding"/>
    <property type="evidence" value="ECO:0007669"/>
    <property type="project" value="UniProtKB-KW"/>
</dbReference>
<keyword evidence="5" id="KW-1185">Reference proteome</keyword>